<evidence type="ECO:0000313" key="3">
    <source>
        <dbReference type="EMBL" id="VDK87788.1"/>
    </source>
</evidence>
<dbReference type="EMBL" id="UYRU01044805">
    <property type="protein sequence ID" value="VDK87788.1"/>
    <property type="molecule type" value="Genomic_DNA"/>
</dbReference>
<gene>
    <name evidence="3" type="ORF">DILT_LOCUS4082</name>
</gene>
<keyword evidence="4" id="KW-1185">Reference proteome</keyword>
<protein>
    <recommendedName>
        <fullName evidence="2">VHS domain-containing protein</fullName>
    </recommendedName>
</protein>
<accession>A0A3P6V6G4</accession>
<dbReference type="InterPro" id="IPR008942">
    <property type="entry name" value="ENTH_VHS"/>
</dbReference>
<dbReference type="AlphaFoldDB" id="A0A3P6V6G4"/>
<dbReference type="PROSITE" id="PS50179">
    <property type="entry name" value="VHS"/>
    <property type="match status" value="1"/>
</dbReference>
<evidence type="ECO:0000259" key="2">
    <source>
        <dbReference type="PROSITE" id="PS50179"/>
    </source>
</evidence>
<dbReference type="GO" id="GO:0043130">
    <property type="term" value="F:ubiquitin binding"/>
    <property type="evidence" value="ECO:0007669"/>
    <property type="project" value="InterPro"/>
</dbReference>
<dbReference type="InterPro" id="IPR002014">
    <property type="entry name" value="VHS_dom"/>
</dbReference>
<organism evidence="3 4">
    <name type="scientific">Dibothriocephalus latus</name>
    <name type="common">Fish tapeworm</name>
    <name type="synonym">Diphyllobothrium latum</name>
    <dbReference type="NCBI Taxonomy" id="60516"/>
    <lineage>
        <taxon>Eukaryota</taxon>
        <taxon>Metazoa</taxon>
        <taxon>Spiralia</taxon>
        <taxon>Lophotrochozoa</taxon>
        <taxon>Platyhelminthes</taxon>
        <taxon>Cestoda</taxon>
        <taxon>Eucestoda</taxon>
        <taxon>Diphyllobothriidea</taxon>
        <taxon>Diphyllobothriidae</taxon>
        <taxon>Dibothriocephalus</taxon>
    </lineage>
</organism>
<dbReference type="GO" id="GO:0035091">
    <property type="term" value="F:phosphatidylinositol binding"/>
    <property type="evidence" value="ECO:0007669"/>
    <property type="project" value="InterPro"/>
</dbReference>
<dbReference type="OrthoDB" id="6307053at2759"/>
<evidence type="ECO:0000256" key="1">
    <source>
        <dbReference type="SAM" id="MobiDB-lite"/>
    </source>
</evidence>
<name>A0A3P6V6G4_DIBLA</name>
<feature type="domain" description="VHS" evidence="2">
    <location>
        <begin position="1"/>
        <end position="98"/>
    </location>
</feature>
<proteinExistence type="predicted"/>
<dbReference type="Proteomes" id="UP000281553">
    <property type="component" value="Unassembled WGS sequence"/>
</dbReference>
<reference evidence="3 4" key="1">
    <citation type="submission" date="2018-11" db="EMBL/GenBank/DDBJ databases">
        <authorList>
            <consortium name="Pathogen Informatics"/>
        </authorList>
    </citation>
    <scope>NUCLEOTIDE SEQUENCE [LARGE SCALE GENOMIC DNA]</scope>
</reference>
<feature type="region of interest" description="Disordered" evidence="1">
    <location>
        <begin position="178"/>
        <end position="218"/>
    </location>
</feature>
<dbReference type="SUPFAM" id="SSF48464">
    <property type="entry name" value="ENTH/VHS domain"/>
    <property type="match status" value="1"/>
</dbReference>
<evidence type="ECO:0000313" key="4">
    <source>
        <dbReference type="Proteomes" id="UP000281553"/>
    </source>
</evidence>
<sequence length="218" mass="25095">MLKASSTDIQLGIRLIIIRFKKERLATPPIAHWLLDILQMCVLHCTQEFLVAINDMEVLETFREVLTNRYDDVVCLKLSTLLKSWHEQFNFAYPDSDFKRTCEVESTRGKPTNLHWFPNRNIAKEEDPEKQANMTLQLVEADLRFWEDIVQHTGLSQESLQGLRKVQFDVHQTIRNLERKPGTVSSRTGDHGSALRSDAFQFEGGNRGPDRQSAQLAA</sequence>
<dbReference type="Gene3D" id="1.25.40.90">
    <property type="match status" value="1"/>
</dbReference>